<comment type="caution">
    <text evidence="1">The sequence shown here is derived from an EMBL/GenBank/DDBJ whole genome shotgun (WGS) entry which is preliminary data.</text>
</comment>
<evidence type="ECO:0000313" key="2">
    <source>
        <dbReference type="Proteomes" id="UP000523079"/>
    </source>
</evidence>
<gene>
    <name evidence="1" type="ORF">FHX74_002951</name>
</gene>
<accession>A0A7W3IU62</accession>
<name>A0A7W3IU62_9ACTN</name>
<dbReference type="AlphaFoldDB" id="A0A7W3IU62"/>
<sequence length="162" mass="16934">MMIFVPLARADAERLRDAGPAGARDGVRGFAATASLVRAHGLGPKDEDEAAYTAQAYAMTAGLLAGVWPDGDRVVLAAEVADGSVTDEHSDLGEVRADGLGWSVVAAVFSDGPEPDPTARPAVIAAAAALAGTALEDAVDRPEVEQLLEQHDLLWHVPDERW</sequence>
<dbReference type="InterPro" id="IPR054206">
    <property type="entry name" value="DUF6912"/>
</dbReference>
<dbReference type="Proteomes" id="UP000523079">
    <property type="component" value="Unassembled WGS sequence"/>
</dbReference>
<reference evidence="1 2" key="1">
    <citation type="submission" date="2020-07" db="EMBL/GenBank/DDBJ databases">
        <title>Sequencing the genomes of 1000 actinobacteria strains.</title>
        <authorList>
            <person name="Klenk H.-P."/>
        </authorList>
    </citation>
    <scope>NUCLEOTIDE SEQUENCE [LARGE SCALE GENOMIC DNA]</scope>
    <source>
        <strain evidence="1 2">DSM 100723</strain>
    </source>
</reference>
<evidence type="ECO:0000313" key="1">
    <source>
        <dbReference type="EMBL" id="MBA8795323.1"/>
    </source>
</evidence>
<dbReference type="EMBL" id="JACGWT010000004">
    <property type="protein sequence ID" value="MBA8795323.1"/>
    <property type="molecule type" value="Genomic_DNA"/>
</dbReference>
<dbReference type="Pfam" id="PF21853">
    <property type="entry name" value="DUF6912"/>
    <property type="match status" value="1"/>
</dbReference>
<protein>
    <submittedName>
        <fullName evidence="1">Uncharacterized protein</fullName>
    </submittedName>
</protein>
<proteinExistence type="predicted"/>
<organism evidence="1 2">
    <name type="scientific">Microlunatus kandeliicorticis</name>
    <dbReference type="NCBI Taxonomy" id="1759536"/>
    <lineage>
        <taxon>Bacteria</taxon>
        <taxon>Bacillati</taxon>
        <taxon>Actinomycetota</taxon>
        <taxon>Actinomycetes</taxon>
        <taxon>Propionibacteriales</taxon>
        <taxon>Propionibacteriaceae</taxon>
        <taxon>Microlunatus</taxon>
    </lineage>
</organism>
<keyword evidence="2" id="KW-1185">Reference proteome</keyword>